<dbReference type="EMBL" id="AEYP01020312">
    <property type="status" value="NOT_ANNOTATED_CDS"/>
    <property type="molecule type" value="Genomic_DNA"/>
</dbReference>
<accession>M3Z1U2</accession>
<dbReference type="HOGENOM" id="CLU_1229585_0_0_1"/>
<feature type="compositionally biased region" description="Low complexity" evidence="1">
    <location>
        <begin position="144"/>
        <end position="160"/>
    </location>
</feature>
<dbReference type="Ensembl" id="ENSMPUT00000017813.1">
    <property type="protein sequence ID" value="ENSMPUP00000017554.1"/>
    <property type="gene ID" value="ENSMPUG00000017666.1"/>
</dbReference>
<dbReference type="EMBL" id="AEYP01020311">
    <property type="status" value="NOT_ANNOTATED_CDS"/>
    <property type="molecule type" value="Genomic_DNA"/>
</dbReference>
<feature type="region of interest" description="Disordered" evidence="1">
    <location>
        <begin position="105"/>
        <end position="208"/>
    </location>
</feature>
<name>M3Z1U2_MUSPF</name>
<dbReference type="EMBL" id="AEYP01020314">
    <property type="status" value="NOT_ANNOTATED_CDS"/>
    <property type="molecule type" value="Genomic_DNA"/>
</dbReference>
<dbReference type="EMBL" id="AEYP01020313">
    <property type="status" value="NOT_ANNOTATED_CDS"/>
    <property type="molecule type" value="Genomic_DNA"/>
</dbReference>
<organism evidence="2">
    <name type="scientific">Mustela putorius furo</name>
    <name type="common">European domestic ferret</name>
    <name type="synonym">Mustela furo</name>
    <dbReference type="NCBI Taxonomy" id="9669"/>
    <lineage>
        <taxon>Eukaryota</taxon>
        <taxon>Metazoa</taxon>
        <taxon>Chordata</taxon>
        <taxon>Craniata</taxon>
        <taxon>Vertebrata</taxon>
        <taxon>Euteleostomi</taxon>
        <taxon>Mammalia</taxon>
        <taxon>Eutheria</taxon>
        <taxon>Laurasiatheria</taxon>
        <taxon>Carnivora</taxon>
        <taxon>Caniformia</taxon>
        <taxon>Musteloidea</taxon>
        <taxon>Mustelidae</taxon>
        <taxon>Mustelinae</taxon>
        <taxon>Mustela</taxon>
    </lineage>
</organism>
<sequence>MRSDDLILTSSPKKQVYSFFATRPLLRLKGNASVTPPTSVFSTLNSPRLASFCLWPCSLLERFRIWLQREKLRQRQAPRYKSPPLPRPAVPVSLSIPFLSPSPGAKIQAAKPHLGPSRHRTPTPPSFSLLPPLGGRGTGREPSRSLPSRRSARRGSSAAPVAKATRSAARCGRQAAQRRRCGPAARARRGGGTAETPRGREGKKESRLHRWPGLLISLTLKREAF</sequence>
<dbReference type="InParanoid" id="M3Z1U2"/>
<proteinExistence type="predicted"/>
<reference evidence="2" key="1">
    <citation type="submission" date="2024-06" db="UniProtKB">
        <authorList>
            <consortium name="Ensembl"/>
        </authorList>
    </citation>
    <scope>IDENTIFICATION</scope>
</reference>
<evidence type="ECO:0000256" key="1">
    <source>
        <dbReference type="SAM" id="MobiDB-lite"/>
    </source>
</evidence>
<feature type="compositionally biased region" description="Basic residues" evidence="1">
    <location>
        <begin position="176"/>
        <end position="189"/>
    </location>
</feature>
<evidence type="ECO:0000313" key="2">
    <source>
        <dbReference type="Ensembl" id="ENSMPUP00000017554.1"/>
    </source>
</evidence>
<dbReference type="AlphaFoldDB" id="M3Z1U2"/>
<protein>
    <submittedName>
        <fullName evidence="2">Uncharacterized protein</fullName>
    </submittedName>
</protein>